<dbReference type="GO" id="GO:0016829">
    <property type="term" value="F:lyase activity"/>
    <property type="evidence" value="ECO:0007669"/>
    <property type="project" value="UniProtKB-KW"/>
</dbReference>
<keyword evidence="4" id="KW-1185">Reference proteome</keyword>
<name>A0A1C7IG96_9FIRM</name>
<protein>
    <submittedName>
        <fullName evidence="3">Lactoylglutathione lyase</fullName>
    </submittedName>
</protein>
<dbReference type="PANTHER" id="PTHR43048:SF3">
    <property type="entry name" value="METHYLMALONYL-COA EPIMERASE, MITOCHONDRIAL"/>
    <property type="match status" value="1"/>
</dbReference>
<dbReference type="GO" id="GO:0046491">
    <property type="term" value="P:L-methylmalonyl-CoA metabolic process"/>
    <property type="evidence" value="ECO:0007669"/>
    <property type="project" value="TreeGrafter"/>
</dbReference>
<dbReference type="GO" id="GO:0004493">
    <property type="term" value="F:methylmalonyl-CoA epimerase activity"/>
    <property type="evidence" value="ECO:0007669"/>
    <property type="project" value="TreeGrafter"/>
</dbReference>
<evidence type="ECO:0000256" key="1">
    <source>
        <dbReference type="ARBA" id="ARBA00022723"/>
    </source>
</evidence>
<dbReference type="STRING" id="1796616.A4V09_18000"/>
<evidence type="ECO:0000313" key="3">
    <source>
        <dbReference type="EMBL" id="ANU77469.1"/>
    </source>
</evidence>
<dbReference type="InterPro" id="IPR037523">
    <property type="entry name" value="VOC_core"/>
</dbReference>
<keyword evidence="1" id="KW-0479">Metal-binding</keyword>
<dbReference type="SUPFAM" id="SSF54593">
    <property type="entry name" value="Glyoxalase/Bleomycin resistance protein/Dihydroxybiphenyl dioxygenase"/>
    <property type="match status" value="1"/>
</dbReference>
<dbReference type="GO" id="GO:0046872">
    <property type="term" value="F:metal ion binding"/>
    <property type="evidence" value="ECO:0007669"/>
    <property type="project" value="UniProtKB-KW"/>
</dbReference>
<proteinExistence type="predicted"/>
<dbReference type="Gene3D" id="3.10.180.10">
    <property type="entry name" value="2,3-Dihydroxybiphenyl 1,2-Dioxygenase, domain 1"/>
    <property type="match status" value="1"/>
</dbReference>
<dbReference type="EMBL" id="CP015405">
    <property type="protein sequence ID" value="ANU77469.1"/>
    <property type="molecule type" value="Genomic_DNA"/>
</dbReference>
<feature type="domain" description="VOC" evidence="2">
    <location>
        <begin position="8"/>
        <end position="147"/>
    </location>
</feature>
<keyword evidence="3" id="KW-0456">Lyase</keyword>
<dbReference type="Proteomes" id="UP000092574">
    <property type="component" value="Chromosome"/>
</dbReference>
<evidence type="ECO:0000313" key="4">
    <source>
        <dbReference type="Proteomes" id="UP000092574"/>
    </source>
</evidence>
<dbReference type="InterPro" id="IPR029068">
    <property type="entry name" value="Glyas_Bleomycin-R_OHBP_Dase"/>
</dbReference>
<dbReference type="AlphaFoldDB" id="A0A1C7IG96"/>
<accession>A0A1C7IG96</accession>
<dbReference type="KEGG" id="byl:A4V09_18000"/>
<reference evidence="3" key="1">
    <citation type="submission" date="2017-04" db="EMBL/GenBank/DDBJ databases">
        <title>Complete Genome Sequences of Twelve Strains of a Stable Defined Moderately Diverse Mouse Microbiota 2 (sDMDMm2).</title>
        <authorList>
            <person name="Uchimura Y."/>
            <person name="Wyss M."/>
            <person name="Brugiroux S."/>
            <person name="Limenitakis J.P."/>
            <person name="Stecher B."/>
            <person name="McCoy K.D."/>
            <person name="Macpherson A.J."/>
        </authorList>
    </citation>
    <scope>NUCLEOTIDE SEQUENCE</scope>
    <source>
        <strain evidence="3">YL58</strain>
    </source>
</reference>
<evidence type="ECO:0000259" key="2">
    <source>
        <dbReference type="PROSITE" id="PS51819"/>
    </source>
</evidence>
<sequence>MGIIDGKTICQVALVVKDLDKTVEEYAKLFGVPKPEAFRVPEESVAHTQFKGAPSKTRARLAVFDLGQVVLEITEPDEEPSSWKDFLEKNGDGIHHIAFMTDDRDAAVKYFEKNDMPVRHYGEYEGGNYTVFDSKEKLGTFVQVKYEPKK</sequence>
<dbReference type="OrthoDB" id="9788468at2"/>
<dbReference type="PROSITE" id="PS51819">
    <property type="entry name" value="VOC"/>
    <property type="match status" value="1"/>
</dbReference>
<dbReference type="PANTHER" id="PTHR43048">
    <property type="entry name" value="METHYLMALONYL-COA EPIMERASE"/>
    <property type="match status" value="1"/>
</dbReference>
<organism evidence="3 4">
    <name type="scientific">Blautia pseudococcoides</name>
    <dbReference type="NCBI Taxonomy" id="1796616"/>
    <lineage>
        <taxon>Bacteria</taxon>
        <taxon>Bacillati</taxon>
        <taxon>Bacillota</taxon>
        <taxon>Clostridia</taxon>
        <taxon>Lachnospirales</taxon>
        <taxon>Lachnospiraceae</taxon>
        <taxon>Blautia</taxon>
    </lineage>
</organism>
<dbReference type="InterPro" id="IPR051785">
    <property type="entry name" value="MMCE/EMCE_epimerase"/>
</dbReference>
<gene>
    <name evidence="3" type="ORF">A4V09_18000</name>
</gene>
<dbReference type="Pfam" id="PF13669">
    <property type="entry name" value="Glyoxalase_4"/>
    <property type="match status" value="1"/>
</dbReference>